<reference evidence="2 3" key="1">
    <citation type="submission" date="2019-02" db="EMBL/GenBank/DDBJ databases">
        <title>Deep-cultivation of Planctomycetes and their phenomic and genomic characterization uncovers novel biology.</title>
        <authorList>
            <person name="Wiegand S."/>
            <person name="Jogler M."/>
            <person name="Boedeker C."/>
            <person name="Pinto D."/>
            <person name="Vollmers J."/>
            <person name="Rivas-Marin E."/>
            <person name="Kohn T."/>
            <person name="Peeters S.H."/>
            <person name="Heuer A."/>
            <person name="Rast P."/>
            <person name="Oberbeckmann S."/>
            <person name="Bunk B."/>
            <person name="Jeske O."/>
            <person name="Meyerdierks A."/>
            <person name="Storesund J.E."/>
            <person name="Kallscheuer N."/>
            <person name="Luecker S."/>
            <person name="Lage O.M."/>
            <person name="Pohl T."/>
            <person name="Merkel B.J."/>
            <person name="Hornburger P."/>
            <person name="Mueller R.-W."/>
            <person name="Bruemmer F."/>
            <person name="Labrenz M."/>
            <person name="Spormann A.M."/>
            <person name="Op den Camp H."/>
            <person name="Overmann J."/>
            <person name="Amann R."/>
            <person name="Jetten M.S.M."/>
            <person name="Mascher T."/>
            <person name="Medema M.H."/>
            <person name="Devos D.P."/>
            <person name="Kaster A.-K."/>
            <person name="Ovreas L."/>
            <person name="Rohde M."/>
            <person name="Galperin M.Y."/>
            <person name="Jogler C."/>
        </authorList>
    </citation>
    <scope>NUCLEOTIDE SEQUENCE [LARGE SCALE GENOMIC DNA]</scope>
    <source>
        <strain evidence="2 3">Mal4</strain>
    </source>
</reference>
<dbReference type="AlphaFoldDB" id="A0A517Z6K1"/>
<organism evidence="2 3">
    <name type="scientific">Maioricimonas rarisocia</name>
    <dbReference type="NCBI Taxonomy" id="2528026"/>
    <lineage>
        <taxon>Bacteria</taxon>
        <taxon>Pseudomonadati</taxon>
        <taxon>Planctomycetota</taxon>
        <taxon>Planctomycetia</taxon>
        <taxon>Planctomycetales</taxon>
        <taxon>Planctomycetaceae</taxon>
        <taxon>Maioricimonas</taxon>
    </lineage>
</organism>
<dbReference type="KEGG" id="mri:Mal4_24440"/>
<proteinExistence type="predicted"/>
<sequence length="323" mass="36728" precursor="true">MKRWLLLVSALVALNVLMIAHLGSATNEPAAWRHRTINQDTRSPVLPQEQRIREYIKRVDQEDLEALVDGLNSHEDLVARVWSRSNDLAPEMAFQACLANRRLAKLFALMQQMPPAEAEGLAIRLFEAKFAKHVEDLARIESLHRSGKTSPVRIPAFENAVALAASVFLSARFCDTEEFLRQVDVWDEFGRDLIERIESDETHLAMMRGDAEMWGGPQDLYLVNLYMSVLRERFGITPKQLAADRIIPGTLQWKTRELVSFDSAVGPYDFPHQSGGRTIATEDVLMHFDVVDFWGFRPKEFKRDVVSNLRGAIDGCLHEESAK</sequence>
<evidence type="ECO:0000313" key="2">
    <source>
        <dbReference type="EMBL" id="QDU38122.1"/>
    </source>
</evidence>
<dbReference type="RefSeq" id="WP_145369439.1">
    <property type="nucleotide sequence ID" value="NZ_CP036275.1"/>
</dbReference>
<name>A0A517Z6K1_9PLAN</name>
<evidence type="ECO:0000313" key="3">
    <source>
        <dbReference type="Proteomes" id="UP000320496"/>
    </source>
</evidence>
<feature type="signal peptide" evidence="1">
    <location>
        <begin position="1"/>
        <end position="25"/>
    </location>
</feature>
<dbReference type="EMBL" id="CP036275">
    <property type="protein sequence ID" value="QDU38122.1"/>
    <property type="molecule type" value="Genomic_DNA"/>
</dbReference>
<accession>A0A517Z6K1</accession>
<keyword evidence="1" id="KW-0732">Signal</keyword>
<evidence type="ECO:0000256" key="1">
    <source>
        <dbReference type="SAM" id="SignalP"/>
    </source>
</evidence>
<gene>
    <name evidence="2" type="ORF">Mal4_24440</name>
</gene>
<feature type="chain" id="PRO_5022083855" evidence="1">
    <location>
        <begin position="26"/>
        <end position="323"/>
    </location>
</feature>
<protein>
    <submittedName>
        <fullName evidence="2">Uncharacterized protein</fullName>
    </submittedName>
</protein>
<dbReference type="Proteomes" id="UP000320496">
    <property type="component" value="Chromosome"/>
</dbReference>
<keyword evidence="3" id="KW-1185">Reference proteome</keyword>